<dbReference type="CDD" id="cd09176">
    <property type="entry name" value="PLDc_unchar6"/>
    <property type="match status" value="1"/>
</dbReference>
<sequence length="309" mass="36231">MSKFITGKELEKAVDKIIWQAEDQLVIVSPYIKLDNHFKKLFEKHESNPKLHIVIIFGKNEGQVGKSLNKSDLEYFKQFPKISIVYVPNLHAKYYANEYMGLLTSINLYDYSFINNIEFGVLYERKLINFPAKSADDEAWETCWEIAQANEVIFVKRPFVEKNFFGLNKTYKKSKVLLDRIDELYSGKPLTKSTKRLDDFEGELNSQEEYAERPIREEVVKPASPVYFEKNSFAQKSFEPGYCIRTGEKIPFNPERPLSYQAFKSWSQFGNEDYEERFCHYSGEPSNGETSVRRPILRKNWKQAQQAEI</sequence>
<dbReference type="RefSeq" id="WP_188501292.1">
    <property type="nucleotide sequence ID" value="NZ_BMFP01000003.1"/>
</dbReference>
<accession>A0ABQ1W4I6</accession>
<dbReference type="InterPro" id="IPR059166">
    <property type="entry name" value="PLD-like_cat"/>
</dbReference>
<organism evidence="1 2">
    <name type="scientific">Pontibacter amylolyticus</name>
    <dbReference type="NCBI Taxonomy" id="1424080"/>
    <lineage>
        <taxon>Bacteria</taxon>
        <taxon>Pseudomonadati</taxon>
        <taxon>Bacteroidota</taxon>
        <taxon>Cytophagia</taxon>
        <taxon>Cytophagales</taxon>
        <taxon>Hymenobacteraceae</taxon>
        <taxon>Pontibacter</taxon>
    </lineage>
</organism>
<reference evidence="2" key="1">
    <citation type="journal article" date="2019" name="Int. J. Syst. Evol. Microbiol.">
        <title>The Global Catalogue of Microorganisms (GCM) 10K type strain sequencing project: providing services to taxonomists for standard genome sequencing and annotation.</title>
        <authorList>
            <consortium name="The Broad Institute Genomics Platform"/>
            <consortium name="The Broad Institute Genome Sequencing Center for Infectious Disease"/>
            <person name="Wu L."/>
            <person name="Ma J."/>
        </authorList>
    </citation>
    <scope>NUCLEOTIDE SEQUENCE [LARGE SCALE GENOMIC DNA]</scope>
    <source>
        <strain evidence="2">CGMCC 1.12749</strain>
    </source>
</reference>
<evidence type="ECO:0000313" key="1">
    <source>
        <dbReference type="EMBL" id="GGG14692.1"/>
    </source>
</evidence>
<keyword evidence="2" id="KW-1185">Reference proteome</keyword>
<dbReference type="EMBL" id="BMFP01000003">
    <property type="protein sequence ID" value="GGG14692.1"/>
    <property type="molecule type" value="Genomic_DNA"/>
</dbReference>
<dbReference type="Gene3D" id="3.30.870.10">
    <property type="entry name" value="Endonuclease Chain A"/>
    <property type="match status" value="1"/>
</dbReference>
<proteinExistence type="predicted"/>
<protein>
    <recommendedName>
        <fullName evidence="3">Phospholipase D-like domain-containing protein</fullName>
    </recommendedName>
</protein>
<evidence type="ECO:0008006" key="3">
    <source>
        <dbReference type="Google" id="ProtNLM"/>
    </source>
</evidence>
<dbReference type="SUPFAM" id="SSF56024">
    <property type="entry name" value="Phospholipase D/nuclease"/>
    <property type="match status" value="1"/>
</dbReference>
<dbReference type="Proteomes" id="UP000634043">
    <property type="component" value="Unassembled WGS sequence"/>
</dbReference>
<comment type="caution">
    <text evidence="1">The sequence shown here is derived from an EMBL/GenBank/DDBJ whole genome shotgun (WGS) entry which is preliminary data.</text>
</comment>
<gene>
    <name evidence="1" type="ORF">GCM10011323_18890</name>
</gene>
<name>A0ABQ1W4I6_9BACT</name>
<evidence type="ECO:0000313" key="2">
    <source>
        <dbReference type="Proteomes" id="UP000634043"/>
    </source>
</evidence>